<dbReference type="EMBL" id="BMWH01000059">
    <property type="protein sequence ID" value="GHA18979.1"/>
    <property type="molecule type" value="Genomic_DNA"/>
</dbReference>
<keyword evidence="1" id="KW-0472">Membrane</keyword>
<comment type="caution">
    <text evidence="2">The sequence shown here is derived from an EMBL/GenBank/DDBJ whole genome shotgun (WGS) entry which is preliminary data.</text>
</comment>
<feature type="transmembrane region" description="Helical" evidence="1">
    <location>
        <begin position="71"/>
        <end position="92"/>
    </location>
</feature>
<keyword evidence="1" id="KW-1133">Transmembrane helix</keyword>
<dbReference type="Proteomes" id="UP000623010">
    <property type="component" value="Unassembled WGS sequence"/>
</dbReference>
<dbReference type="AlphaFoldDB" id="A0A918VRL9"/>
<name>A0A918VRL9_9ACTN</name>
<dbReference type="RefSeq" id="WP_229880207.1">
    <property type="nucleotide sequence ID" value="NZ_BMWH01000059.1"/>
</dbReference>
<evidence type="ECO:0000313" key="3">
    <source>
        <dbReference type="Proteomes" id="UP000623010"/>
    </source>
</evidence>
<protein>
    <submittedName>
        <fullName evidence="2">Uncharacterized protein</fullName>
    </submittedName>
</protein>
<gene>
    <name evidence="2" type="ORF">GCM10010389_66050</name>
</gene>
<sequence>MTMHMATEVVTLAGISPGVKPTEIPRVSEPVSRLFGYGPWLLILAGAGGTGFGVYKLTVADKSRHGGGSELFQWMGLDVTAILLAGSLITILNGTAG</sequence>
<proteinExistence type="predicted"/>
<evidence type="ECO:0000313" key="2">
    <source>
        <dbReference type="EMBL" id="GHA18979.1"/>
    </source>
</evidence>
<evidence type="ECO:0000256" key="1">
    <source>
        <dbReference type="SAM" id="Phobius"/>
    </source>
</evidence>
<reference evidence="2" key="1">
    <citation type="journal article" date="2014" name="Int. J. Syst. Evol. Microbiol.">
        <title>Complete genome sequence of Corynebacterium casei LMG S-19264T (=DSM 44701T), isolated from a smear-ripened cheese.</title>
        <authorList>
            <consortium name="US DOE Joint Genome Institute (JGI-PGF)"/>
            <person name="Walter F."/>
            <person name="Albersmeier A."/>
            <person name="Kalinowski J."/>
            <person name="Ruckert C."/>
        </authorList>
    </citation>
    <scope>NUCLEOTIDE SEQUENCE</scope>
    <source>
        <strain evidence="2">JCM 5016</strain>
    </source>
</reference>
<feature type="transmembrane region" description="Helical" evidence="1">
    <location>
        <begin position="37"/>
        <end position="59"/>
    </location>
</feature>
<keyword evidence="3" id="KW-1185">Reference proteome</keyword>
<organism evidence="2 3">
    <name type="scientific">Streptomyces echinoruber</name>
    <dbReference type="NCBI Taxonomy" id="68898"/>
    <lineage>
        <taxon>Bacteria</taxon>
        <taxon>Bacillati</taxon>
        <taxon>Actinomycetota</taxon>
        <taxon>Actinomycetes</taxon>
        <taxon>Kitasatosporales</taxon>
        <taxon>Streptomycetaceae</taxon>
        <taxon>Streptomyces</taxon>
    </lineage>
</organism>
<accession>A0A918VRL9</accession>
<reference evidence="2" key="2">
    <citation type="submission" date="2020-09" db="EMBL/GenBank/DDBJ databases">
        <authorList>
            <person name="Sun Q."/>
            <person name="Ohkuma M."/>
        </authorList>
    </citation>
    <scope>NUCLEOTIDE SEQUENCE</scope>
    <source>
        <strain evidence="2">JCM 5016</strain>
    </source>
</reference>
<keyword evidence="1" id="KW-0812">Transmembrane</keyword>